<protein>
    <submittedName>
        <fullName evidence="11">Virulence factor MVIN family protein</fullName>
    </submittedName>
</protein>
<keyword evidence="2" id="KW-1003">Cell membrane</keyword>
<comment type="subcellular location">
    <subcellularLocation>
        <location evidence="1">Cell membrane</location>
        <topology evidence="1">Multi-pass membrane protein</topology>
    </subcellularLocation>
</comment>
<feature type="transmembrane region" description="Helical" evidence="10">
    <location>
        <begin position="39"/>
        <end position="66"/>
    </location>
</feature>
<feature type="transmembrane region" description="Helical" evidence="10">
    <location>
        <begin position="431"/>
        <end position="452"/>
    </location>
</feature>
<feature type="transmembrane region" description="Helical" evidence="10">
    <location>
        <begin position="338"/>
        <end position="356"/>
    </location>
</feature>
<sequence length="500" mass="56632">MFKSSFFLSVLSLIISLLSLINQLLIAHKFGSSTDLDAYIVASSIPTFISGTITAGFSYSLVPFLLQQSKEKYDEIVVALLFFLLFGTIIIVLLGYFGSKYYLLTVYPQYNEIILLTVSKFSWIYCFCTILISFLGSIFIAIKKFYIPMILGSFPYLGIIFGVLLFDSQNSTINIASGVLLGTIGSLIINFILLRKRIVLTKLKSFNWEVVLDFFKHLPLVVVGMLCFTIYQSVDSYWASILGVSNLSYLSYCQRIIIAIGGIVIVGPSVILIPYLSETLTNKGYKAFLLILLKTIKLTIFIATFVCIILSSFSEIIIKILFQRGSFDNFSVIGVSTVLPYFAIGMIPMICVVVLFRAIMLVDNGKKVAILGLISLVMYVLFSWIFSIYWGLKGIGLAYICTWFTTLFASLRILFKTNSSLFFSHENLIDLFKYTILIGLVSIFTSFIRVYFFFEYNIILQLMLSSLLVLILYICLSFLLKIQENMLLIDKIKHQISRKF</sequence>
<feature type="transmembrane region" description="Helical" evidence="10">
    <location>
        <begin position="458"/>
        <end position="480"/>
    </location>
</feature>
<organism evidence="11 12">
    <name type="scientific">Emticicia oligotrophica (strain DSM 17448 / CIP 109782 / MTCC 6937 / GPTSA100-15)</name>
    <dbReference type="NCBI Taxonomy" id="929562"/>
    <lineage>
        <taxon>Bacteria</taxon>
        <taxon>Pseudomonadati</taxon>
        <taxon>Bacteroidota</taxon>
        <taxon>Cytophagia</taxon>
        <taxon>Cytophagales</taxon>
        <taxon>Leadbetterellaceae</taxon>
        <taxon>Emticicia</taxon>
    </lineage>
</organism>
<evidence type="ECO:0000256" key="2">
    <source>
        <dbReference type="ARBA" id="ARBA00022475"/>
    </source>
</evidence>
<reference evidence="11 12" key="1">
    <citation type="submission" date="2011-07" db="EMBL/GenBank/DDBJ databases">
        <title>The complete genome of chromosome of Emticicia oligotrophica DSM 17448.</title>
        <authorList>
            <consortium name="US DOE Joint Genome Institute (JGI-PGF)"/>
            <person name="Lucas S."/>
            <person name="Han J."/>
            <person name="Lapidus A."/>
            <person name="Bruce D."/>
            <person name="Goodwin L."/>
            <person name="Pitluck S."/>
            <person name="Peters L."/>
            <person name="Kyrpides N."/>
            <person name="Mavromatis K."/>
            <person name="Ivanova N."/>
            <person name="Ovchinnikova G."/>
            <person name="Teshima H."/>
            <person name="Detter J.C."/>
            <person name="Tapia R."/>
            <person name="Han C."/>
            <person name="Land M."/>
            <person name="Hauser L."/>
            <person name="Markowitz V."/>
            <person name="Cheng J.-F."/>
            <person name="Hugenholtz P."/>
            <person name="Woyke T."/>
            <person name="Wu D."/>
            <person name="Tindall B."/>
            <person name="Pomrenke H."/>
            <person name="Brambilla E."/>
            <person name="Klenk H.-P."/>
            <person name="Eisen J.A."/>
        </authorList>
    </citation>
    <scope>NUCLEOTIDE SEQUENCE [LARGE SCALE GENOMIC DNA]</scope>
    <source>
        <strain evidence="11 12">DSM 17448</strain>
    </source>
</reference>
<comment type="similarity">
    <text evidence="9">Belongs to the MurJ/MviN family.</text>
</comment>
<feature type="transmembrane region" description="Helical" evidence="10">
    <location>
        <begin position="172"/>
        <end position="193"/>
    </location>
</feature>
<evidence type="ECO:0000313" key="11">
    <source>
        <dbReference type="EMBL" id="AFK03205.1"/>
    </source>
</evidence>
<dbReference type="PANTHER" id="PTHR47019:SF1">
    <property type="entry name" value="LIPID II FLIPPASE MURJ"/>
    <property type="match status" value="1"/>
</dbReference>
<evidence type="ECO:0000256" key="1">
    <source>
        <dbReference type="ARBA" id="ARBA00004651"/>
    </source>
</evidence>
<dbReference type="RefSeq" id="WP_015028903.1">
    <property type="nucleotide sequence ID" value="NC_018748.1"/>
</dbReference>
<evidence type="ECO:0000256" key="5">
    <source>
        <dbReference type="ARBA" id="ARBA00022984"/>
    </source>
</evidence>
<accession>A0ABN4AEM3</accession>
<evidence type="ECO:0000256" key="4">
    <source>
        <dbReference type="ARBA" id="ARBA00022960"/>
    </source>
</evidence>
<feature type="transmembrane region" description="Helical" evidence="10">
    <location>
        <begin position="298"/>
        <end position="318"/>
    </location>
</feature>
<dbReference type="PRINTS" id="PR01806">
    <property type="entry name" value="VIRFACTRMVIN"/>
</dbReference>
<evidence type="ECO:0000256" key="9">
    <source>
        <dbReference type="ARBA" id="ARBA00061532"/>
    </source>
</evidence>
<keyword evidence="6 10" id="KW-1133">Transmembrane helix</keyword>
<feature type="transmembrane region" description="Helical" evidence="10">
    <location>
        <begin position="396"/>
        <end position="415"/>
    </location>
</feature>
<name>A0ABN4AEM3_EMTOG</name>
<feature type="transmembrane region" description="Helical" evidence="10">
    <location>
        <begin position="149"/>
        <end position="166"/>
    </location>
</feature>
<dbReference type="Pfam" id="PF03023">
    <property type="entry name" value="MurJ"/>
    <property type="match status" value="1"/>
</dbReference>
<gene>
    <name evidence="11" type="ordered locus">Emtol_2066</name>
</gene>
<evidence type="ECO:0000256" key="8">
    <source>
        <dbReference type="ARBA" id="ARBA00060041"/>
    </source>
</evidence>
<keyword evidence="4" id="KW-0133">Cell shape</keyword>
<feature type="transmembrane region" description="Helical" evidence="10">
    <location>
        <begin position="368"/>
        <end position="390"/>
    </location>
</feature>
<proteinExistence type="inferred from homology"/>
<keyword evidence="5" id="KW-0573">Peptidoglycan synthesis</keyword>
<feature type="transmembrane region" description="Helical" evidence="10">
    <location>
        <begin position="254"/>
        <end position="277"/>
    </location>
</feature>
<feature type="transmembrane region" description="Helical" evidence="10">
    <location>
        <begin position="214"/>
        <end position="234"/>
    </location>
</feature>
<dbReference type="Proteomes" id="UP000002875">
    <property type="component" value="Chromosome"/>
</dbReference>
<keyword evidence="12" id="KW-1185">Reference proteome</keyword>
<evidence type="ECO:0000256" key="6">
    <source>
        <dbReference type="ARBA" id="ARBA00022989"/>
    </source>
</evidence>
<dbReference type="EMBL" id="CP002961">
    <property type="protein sequence ID" value="AFK03205.1"/>
    <property type="molecule type" value="Genomic_DNA"/>
</dbReference>
<dbReference type="InterPro" id="IPR004268">
    <property type="entry name" value="MurJ"/>
</dbReference>
<evidence type="ECO:0000256" key="3">
    <source>
        <dbReference type="ARBA" id="ARBA00022692"/>
    </source>
</evidence>
<dbReference type="PANTHER" id="PTHR47019">
    <property type="entry name" value="LIPID II FLIPPASE MURJ"/>
    <property type="match status" value="1"/>
</dbReference>
<feature type="transmembrane region" description="Helical" evidence="10">
    <location>
        <begin position="78"/>
        <end position="102"/>
    </location>
</feature>
<evidence type="ECO:0000256" key="7">
    <source>
        <dbReference type="ARBA" id="ARBA00023136"/>
    </source>
</evidence>
<dbReference type="InterPro" id="IPR051050">
    <property type="entry name" value="Lipid_II_flippase_MurJ/MviN"/>
</dbReference>
<evidence type="ECO:0000313" key="12">
    <source>
        <dbReference type="Proteomes" id="UP000002875"/>
    </source>
</evidence>
<evidence type="ECO:0000256" key="10">
    <source>
        <dbReference type="SAM" id="Phobius"/>
    </source>
</evidence>
<keyword evidence="7 10" id="KW-0472">Membrane</keyword>
<comment type="function">
    <text evidence="8">Involved in peptidoglycan biosynthesis. Transports lipid-linked peptidoglycan precursors from the inner to the outer leaflet of the cytoplasmic membrane.</text>
</comment>
<keyword evidence="3 10" id="KW-0812">Transmembrane</keyword>
<feature type="transmembrane region" description="Helical" evidence="10">
    <location>
        <begin position="122"/>
        <end position="142"/>
    </location>
</feature>